<evidence type="ECO:0000256" key="2">
    <source>
        <dbReference type="SAM" id="MobiDB-lite"/>
    </source>
</evidence>
<feature type="compositionally biased region" description="Low complexity" evidence="2">
    <location>
        <begin position="270"/>
        <end position="281"/>
    </location>
</feature>
<keyword evidence="5" id="KW-1185">Reference proteome</keyword>
<evidence type="ECO:0000256" key="1">
    <source>
        <dbReference type="ARBA" id="ARBA00008775"/>
    </source>
</evidence>
<dbReference type="InterPro" id="IPR051324">
    <property type="entry name" value="Stress/Tellurium_Resist"/>
</dbReference>
<comment type="similarity">
    <text evidence="1">Belongs to the CAPAB/TerDEXZ family.</text>
</comment>
<feature type="region of interest" description="Disordered" evidence="2">
    <location>
        <begin position="250"/>
        <end position="316"/>
    </location>
</feature>
<comment type="caution">
    <text evidence="4">The sequence shown here is derived from an EMBL/GenBank/DDBJ whole genome shotgun (WGS) entry which is preliminary data.</text>
</comment>
<dbReference type="PANTHER" id="PTHR32097">
    <property type="entry name" value="CAMP-BINDING PROTEIN 1-RELATED"/>
    <property type="match status" value="1"/>
</dbReference>
<dbReference type="OrthoDB" id="56224at2"/>
<evidence type="ECO:0000313" key="4">
    <source>
        <dbReference type="EMBL" id="OIJ66486.1"/>
    </source>
</evidence>
<sequence length="740" mass="78417">MHDMVKGSNVALAALSEDAGSVIVGLSWTSPTGEGDADVSVLLLDANGKVRSDADFCFYNNPVAADGSVQLLGKTPTRDGSEDRIGFDLTAVAPDVDRLVVAASRYAAARFGDLEDLQVTLADSSGERLLRYAIDDAGEVAAIIFGELYRRGGEWKFRAVGQGYASGLAGLATDFGVDIDDDAGEAVDAGEAADAADTTEAADAADATGHVGDAGNAGQAGVVANTRGAGDDGRPAGDAVAGAVRRETGTAVPAPDLPAVPAPDLPAAPAPRAALDAVPAPRRSEGEAARPVPADRPRTAKKKVTLPAGPKKSLAENDSWREARLFPVSALKSDRDRETRATSVLLSVMAQVPEFGRRLTAAFGAPAGRMETFTEVSLPHGDGPRRPDGVIRVERAGKLWTALVETKTNGNALRAEQVQAYMDIAARRGYEAVITLSNDVALEGTPLVEVKVDRRRKHKVALWHLSWAEVAHQAQMLIRHEGVGNGAHAWLLEELLHYLQHENSGCHGFQNMGPAWVPVRNGIDDETLCHGDPRALEVVESWERLVRQVCLRLGGELGQRVLPVQRARRGTDPGIRRGALADQLCAEGRLQAELRIDGTPGVLAIGADLRTGRVRTSIEIPAPAQGYPLSWAKRLVRRLADAPADLHVETLVEGEGKGPRGTLERLRPEPGDLLPKSADSSITGFRLSLVKGMGSGRGNAESGFIRSVDDAVHRFYSTVVVHLDGPAARRTPSGQRPVPV</sequence>
<name>A0A1J4NZ82_9ACTN</name>
<reference evidence="4" key="1">
    <citation type="submission" date="2016-10" db="EMBL/GenBank/DDBJ databases">
        <title>Genome sequence of Streptomyces mangrovisoli MUSC 149.</title>
        <authorList>
            <person name="Lee L.-H."/>
            <person name="Ser H.-L."/>
        </authorList>
    </citation>
    <scope>NUCLEOTIDE SEQUENCE [LARGE SCALE GENOMIC DNA]</scope>
    <source>
        <strain evidence="4">MUSC 149</strain>
    </source>
</reference>
<evidence type="ECO:0000259" key="3">
    <source>
        <dbReference type="Pfam" id="PF02342"/>
    </source>
</evidence>
<feature type="domain" description="TerD" evidence="3">
    <location>
        <begin position="3"/>
        <end position="175"/>
    </location>
</feature>
<dbReference type="InterPro" id="IPR003325">
    <property type="entry name" value="TerD"/>
</dbReference>
<dbReference type="STRING" id="1428628.WN71_018450"/>
<protein>
    <submittedName>
        <fullName evidence="4">Stress response protein TerZ</fullName>
    </submittedName>
</protein>
<evidence type="ECO:0000313" key="5">
    <source>
        <dbReference type="Proteomes" id="UP000034196"/>
    </source>
</evidence>
<feature type="region of interest" description="Disordered" evidence="2">
    <location>
        <begin position="654"/>
        <end position="677"/>
    </location>
</feature>
<dbReference type="Proteomes" id="UP000034196">
    <property type="component" value="Unassembled WGS sequence"/>
</dbReference>
<feature type="compositionally biased region" description="Basic and acidic residues" evidence="2">
    <location>
        <begin position="654"/>
        <end position="670"/>
    </location>
</feature>
<feature type="region of interest" description="Disordered" evidence="2">
    <location>
        <begin position="188"/>
        <end position="238"/>
    </location>
</feature>
<dbReference type="PANTHER" id="PTHR32097:SF4">
    <property type="entry name" value="GENERAL STRESS PROTEIN 16U"/>
    <property type="match status" value="1"/>
</dbReference>
<organism evidence="4 5">
    <name type="scientific">Streptomyces mangrovisoli</name>
    <dbReference type="NCBI Taxonomy" id="1428628"/>
    <lineage>
        <taxon>Bacteria</taxon>
        <taxon>Bacillati</taxon>
        <taxon>Actinomycetota</taxon>
        <taxon>Actinomycetes</taxon>
        <taxon>Kitasatosporales</taxon>
        <taxon>Streptomycetaceae</taxon>
        <taxon>Streptomyces</taxon>
    </lineage>
</organism>
<feature type="compositionally biased region" description="Pro residues" evidence="2">
    <location>
        <begin position="255"/>
        <end position="269"/>
    </location>
</feature>
<dbReference type="AlphaFoldDB" id="A0A1J4NZ82"/>
<gene>
    <name evidence="4" type="ORF">WN71_018450</name>
</gene>
<dbReference type="Gene3D" id="2.60.60.30">
    <property type="entry name" value="sav2460 like domains"/>
    <property type="match status" value="1"/>
</dbReference>
<dbReference type="Pfam" id="PF02342">
    <property type="entry name" value="TerD"/>
    <property type="match status" value="1"/>
</dbReference>
<proteinExistence type="inferred from homology"/>
<dbReference type="CDD" id="cd06974">
    <property type="entry name" value="TerD_like"/>
    <property type="match status" value="1"/>
</dbReference>
<feature type="compositionally biased region" description="Low complexity" evidence="2">
    <location>
        <begin position="188"/>
        <end position="228"/>
    </location>
</feature>
<accession>A0A1J4NZ82</accession>
<feature type="compositionally biased region" description="Basic and acidic residues" evidence="2">
    <location>
        <begin position="282"/>
        <end position="298"/>
    </location>
</feature>
<dbReference type="EMBL" id="LAVA02000039">
    <property type="protein sequence ID" value="OIJ66486.1"/>
    <property type="molecule type" value="Genomic_DNA"/>
</dbReference>